<dbReference type="GO" id="GO:0043014">
    <property type="term" value="F:alpha-tubulin binding"/>
    <property type="evidence" value="ECO:0007669"/>
    <property type="project" value="TreeGrafter"/>
</dbReference>
<evidence type="ECO:0000256" key="4">
    <source>
        <dbReference type="ARBA" id="ARBA00022737"/>
    </source>
</evidence>
<dbReference type="InterPro" id="IPR006602">
    <property type="entry name" value="DM10_dom"/>
</dbReference>
<dbReference type="GO" id="GO:0060285">
    <property type="term" value="P:cilium-dependent cell motility"/>
    <property type="evidence" value="ECO:0007669"/>
    <property type="project" value="TreeGrafter"/>
</dbReference>
<gene>
    <name evidence="8" type="ORF">LY90DRAFT_511204</name>
</gene>
<dbReference type="EMBL" id="MCOG01000142">
    <property type="protein sequence ID" value="ORY37537.1"/>
    <property type="molecule type" value="Genomic_DNA"/>
</dbReference>
<dbReference type="AlphaFoldDB" id="A0A1Y2BSC3"/>
<dbReference type="PROSITE" id="PS51336">
    <property type="entry name" value="DM10"/>
    <property type="match status" value="1"/>
</dbReference>
<comment type="caution">
    <text evidence="8">The sequence shown here is derived from an EMBL/GenBank/DDBJ whole genome shotgun (WGS) entry which is preliminary data.</text>
</comment>
<proteinExistence type="predicted"/>
<name>A0A1Y2BSC3_9FUNG</name>
<keyword evidence="3" id="KW-0963">Cytoplasm</keyword>
<evidence type="ECO:0000256" key="1">
    <source>
        <dbReference type="ARBA" id="ARBA00004138"/>
    </source>
</evidence>
<dbReference type="GO" id="GO:0000281">
    <property type="term" value="P:mitotic cytokinesis"/>
    <property type="evidence" value="ECO:0007669"/>
    <property type="project" value="TreeGrafter"/>
</dbReference>
<keyword evidence="4" id="KW-0677">Repeat</keyword>
<dbReference type="PANTHER" id="PTHR12086">
    <property type="entry name" value="EF-HAND DOMAIN C-TERMINAL CONTAINING PROTEIN"/>
    <property type="match status" value="1"/>
</dbReference>
<accession>A0A1Y2BSC3</accession>
<dbReference type="Proteomes" id="UP000193920">
    <property type="component" value="Unassembled WGS sequence"/>
</dbReference>
<dbReference type="STRING" id="1754190.A0A1Y2BSC3"/>
<dbReference type="Gene3D" id="2.30.29.170">
    <property type="match status" value="2"/>
</dbReference>
<evidence type="ECO:0000256" key="6">
    <source>
        <dbReference type="ARBA" id="ARBA00023273"/>
    </source>
</evidence>
<comment type="subcellular location">
    <subcellularLocation>
        <location evidence="1">Cell projection</location>
        <location evidence="1">Cilium</location>
    </subcellularLocation>
    <subcellularLocation>
        <location evidence="2">Cytoplasm</location>
        <location evidence="2">Cytoskeleton</location>
    </subcellularLocation>
</comment>
<dbReference type="GO" id="GO:0072686">
    <property type="term" value="C:mitotic spindle"/>
    <property type="evidence" value="ECO:0007669"/>
    <property type="project" value="TreeGrafter"/>
</dbReference>
<dbReference type="InterPro" id="IPR040193">
    <property type="entry name" value="EFHC1/EFHC2/EFHB"/>
</dbReference>
<evidence type="ECO:0000313" key="8">
    <source>
        <dbReference type="EMBL" id="ORY37537.1"/>
    </source>
</evidence>
<protein>
    <submittedName>
        <fullName evidence="8">DUF1126-domain-containing protein</fullName>
    </submittedName>
</protein>
<dbReference type="PANTHER" id="PTHR12086:SF9">
    <property type="entry name" value="EF-HAND DOMAIN-CONTAINING PROTEIN 1"/>
    <property type="match status" value="1"/>
</dbReference>
<evidence type="ECO:0000256" key="5">
    <source>
        <dbReference type="ARBA" id="ARBA00023212"/>
    </source>
</evidence>
<evidence type="ECO:0000259" key="7">
    <source>
        <dbReference type="PROSITE" id="PS51336"/>
    </source>
</evidence>
<organism evidence="8 9">
    <name type="scientific">Neocallimastix californiae</name>
    <dbReference type="NCBI Taxonomy" id="1754190"/>
    <lineage>
        <taxon>Eukaryota</taxon>
        <taxon>Fungi</taxon>
        <taxon>Fungi incertae sedis</taxon>
        <taxon>Chytridiomycota</taxon>
        <taxon>Chytridiomycota incertae sedis</taxon>
        <taxon>Neocallimastigomycetes</taxon>
        <taxon>Neocallimastigales</taxon>
        <taxon>Neocallimastigaceae</taxon>
        <taxon>Neocallimastix</taxon>
    </lineage>
</organism>
<evidence type="ECO:0000313" key="9">
    <source>
        <dbReference type="Proteomes" id="UP000193920"/>
    </source>
</evidence>
<dbReference type="GO" id="GO:0005930">
    <property type="term" value="C:axoneme"/>
    <property type="evidence" value="ECO:0007669"/>
    <property type="project" value="TreeGrafter"/>
</dbReference>
<reference evidence="8 9" key="1">
    <citation type="submission" date="2016-08" db="EMBL/GenBank/DDBJ databases">
        <title>A Parts List for Fungal Cellulosomes Revealed by Comparative Genomics.</title>
        <authorList>
            <consortium name="DOE Joint Genome Institute"/>
            <person name="Haitjema C.H."/>
            <person name="Gilmore S.P."/>
            <person name="Henske J.K."/>
            <person name="Solomon K.V."/>
            <person name="De Groot R."/>
            <person name="Kuo A."/>
            <person name="Mondo S.J."/>
            <person name="Salamov A.A."/>
            <person name="Labutti K."/>
            <person name="Zhao Z."/>
            <person name="Chiniquy J."/>
            <person name="Barry K."/>
            <person name="Brewer H.M."/>
            <person name="Purvine S.O."/>
            <person name="Wright A.T."/>
            <person name="Boxma B."/>
            <person name="Van Alen T."/>
            <person name="Hackstein J.H."/>
            <person name="Baker S.E."/>
            <person name="Grigoriev I.V."/>
            <person name="O'Malley M.A."/>
        </authorList>
    </citation>
    <scope>NUCLEOTIDE SEQUENCE [LARGE SCALE GENOMIC DNA]</scope>
    <source>
        <strain evidence="8 9">G1</strain>
    </source>
</reference>
<keyword evidence="9" id="KW-1185">Reference proteome</keyword>
<evidence type="ECO:0000256" key="2">
    <source>
        <dbReference type="ARBA" id="ARBA00004245"/>
    </source>
</evidence>
<dbReference type="SMART" id="SM00676">
    <property type="entry name" value="DM10"/>
    <property type="match status" value="1"/>
</dbReference>
<dbReference type="Pfam" id="PF06565">
    <property type="entry name" value="DM10_dom"/>
    <property type="match status" value="2"/>
</dbReference>
<evidence type="ECO:0000256" key="3">
    <source>
        <dbReference type="ARBA" id="ARBA00022490"/>
    </source>
</evidence>
<dbReference type="GO" id="GO:0007052">
    <property type="term" value="P:mitotic spindle organization"/>
    <property type="evidence" value="ECO:0007669"/>
    <property type="project" value="TreeGrafter"/>
</dbReference>
<sequence length="220" mass="26596">MAEKLKDDITNKIQHLLILPGNVLVDATILRFFGYYKESTYQSYEQYHLRKVVIYYYLEDNTMRVNEPQVENSGIPQGILINRQKIPKYVRYYKEIEKIDLNPTEMMPEDPYQLERKRPLRIKSNEQKNYPLTNFLEYDRKVLRFYCVWDNRIDIESSEKYRWSDFKIGSVINFLRRKCLIYDCDEDTRSYFMKHLGMSADELKPYIVPKEKAAQIPKQN</sequence>
<keyword evidence="5" id="KW-0206">Cytoskeleton</keyword>
<dbReference type="OrthoDB" id="10255210at2759"/>
<keyword evidence="6" id="KW-0966">Cell projection</keyword>
<feature type="domain" description="DM10" evidence="7">
    <location>
        <begin position="26"/>
        <end position="196"/>
    </location>
</feature>